<gene>
    <name evidence="3" type="ORF">BDP27DRAFT_1365163</name>
</gene>
<evidence type="ECO:0000313" key="4">
    <source>
        <dbReference type="Proteomes" id="UP000772434"/>
    </source>
</evidence>
<name>A0A9P5PS95_9AGAR</name>
<proteinExistence type="predicted"/>
<dbReference type="Proteomes" id="UP000772434">
    <property type="component" value="Unassembled WGS sequence"/>
</dbReference>
<sequence length="321" mass="35571">MKLLLNVVFVLASSFLWSPVHVVADVIPVVPSCNKTYDSLTNWIPPLKVNNHYDGNPTQNNCTCTTAYYNLLSVCGICQRGEDAPVVLQGLNQALDSFEDGKNSLGIALSHFFSSIYKPQYSYPLPISPETAIPHWAFQDYSTATLAMFNMTLAQAQGDIPESLAPPTSTTALVTPTSNAGSKSEIKPGVIPGIVAGSLALLFMLGIGIGFRWLRQRRLAEQYQIGLHPEWSIYAANPYPLPATDATAKYQITSTKQAELQREREELAQSIHELRISRNGSTGRVGELLQTRVQEMEARMEWLTLELSRHIEPPAYENEME</sequence>
<feature type="signal peptide" evidence="2">
    <location>
        <begin position="1"/>
        <end position="24"/>
    </location>
</feature>
<evidence type="ECO:0000313" key="3">
    <source>
        <dbReference type="EMBL" id="KAF9067055.1"/>
    </source>
</evidence>
<accession>A0A9P5PS95</accession>
<protein>
    <submittedName>
        <fullName evidence="3">Uncharacterized protein</fullName>
    </submittedName>
</protein>
<keyword evidence="1" id="KW-1133">Transmembrane helix</keyword>
<dbReference type="EMBL" id="JADNRY010000078">
    <property type="protein sequence ID" value="KAF9067055.1"/>
    <property type="molecule type" value="Genomic_DNA"/>
</dbReference>
<keyword evidence="1" id="KW-0812">Transmembrane</keyword>
<dbReference type="AlphaFoldDB" id="A0A9P5PS95"/>
<evidence type="ECO:0000256" key="2">
    <source>
        <dbReference type="SAM" id="SignalP"/>
    </source>
</evidence>
<keyword evidence="1" id="KW-0472">Membrane</keyword>
<keyword evidence="2" id="KW-0732">Signal</keyword>
<keyword evidence="4" id="KW-1185">Reference proteome</keyword>
<reference evidence="3" key="1">
    <citation type="submission" date="2020-11" db="EMBL/GenBank/DDBJ databases">
        <authorList>
            <consortium name="DOE Joint Genome Institute"/>
            <person name="Ahrendt S."/>
            <person name="Riley R."/>
            <person name="Andreopoulos W."/>
            <person name="Labutti K."/>
            <person name="Pangilinan J."/>
            <person name="Ruiz-Duenas F.J."/>
            <person name="Barrasa J.M."/>
            <person name="Sanchez-Garcia M."/>
            <person name="Camarero S."/>
            <person name="Miyauchi S."/>
            <person name="Serrano A."/>
            <person name="Linde D."/>
            <person name="Babiker R."/>
            <person name="Drula E."/>
            <person name="Ayuso-Fernandez I."/>
            <person name="Pacheco R."/>
            <person name="Padilla G."/>
            <person name="Ferreira P."/>
            <person name="Barriuso J."/>
            <person name="Kellner H."/>
            <person name="Castanera R."/>
            <person name="Alfaro M."/>
            <person name="Ramirez L."/>
            <person name="Pisabarro A.G."/>
            <person name="Kuo A."/>
            <person name="Tritt A."/>
            <person name="Lipzen A."/>
            <person name="He G."/>
            <person name="Yan M."/>
            <person name="Ng V."/>
            <person name="Cullen D."/>
            <person name="Martin F."/>
            <person name="Rosso M.-N."/>
            <person name="Henrissat B."/>
            <person name="Hibbett D."/>
            <person name="Martinez A.T."/>
            <person name="Grigoriev I.V."/>
        </authorList>
    </citation>
    <scope>NUCLEOTIDE SEQUENCE</scope>
    <source>
        <strain evidence="3">AH 40177</strain>
    </source>
</reference>
<comment type="caution">
    <text evidence="3">The sequence shown here is derived from an EMBL/GenBank/DDBJ whole genome shotgun (WGS) entry which is preliminary data.</text>
</comment>
<feature type="transmembrane region" description="Helical" evidence="1">
    <location>
        <begin position="190"/>
        <end position="214"/>
    </location>
</feature>
<organism evidence="3 4">
    <name type="scientific">Rhodocollybia butyracea</name>
    <dbReference type="NCBI Taxonomy" id="206335"/>
    <lineage>
        <taxon>Eukaryota</taxon>
        <taxon>Fungi</taxon>
        <taxon>Dikarya</taxon>
        <taxon>Basidiomycota</taxon>
        <taxon>Agaricomycotina</taxon>
        <taxon>Agaricomycetes</taxon>
        <taxon>Agaricomycetidae</taxon>
        <taxon>Agaricales</taxon>
        <taxon>Marasmiineae</taxon>
        <taxon>Omphalotaceae</taxon>
        <taxon>Rhodocollybia</taxon>
    </lineage>
</organism>
<dbReference type="OrthoDB" id="2526171at2759"/>
<evidence type="ECO:0000256" key="1">
    <source>
        <dbReference type="SAM" id="Phobius"/>
    </source>
</evidence>
<feature type="chain" id="PRO_5040189261" evidence="2">
    <location>
        <begin position="25"/>
        <end position="321"/>
    </location>
</feature>